<dbReference type="EMBL" id="KZ667952">
    <property type="protein sequence ID" value="PPR89453.1"/>
    <property type="molecule type" value="Genomic_DNA"/>
</dbReference>
<dbReference type="Proteomes" id="UP000239757">
    <property type="component" value="Unassembled WGS sequence"/>
</dbReference>
<evidence type="ECO:0000313" key="1">
    <source>
        <dbReference type="EMBL" id="PPR89453.1"/>
    </source>
</evidence>
<name>A0A2P5WEE2_GOSBA</name>
<reference evidence="1 2" key="1">
    <citation type="submission" date="2015-01" db="EMBL/GenBank/DDBJ databases">
        <title>Genome of allotetraploid Gossypium barbadense reveals genomic plasticity and fiber elongation in cotton evolution.</title>
        <authorList>
            <person name="Chen X."/>
            <person name="Liu X."/>
            <person name="Zhao B."/>
            <person name="Zheng H."/>
            <person name="Hu Y."/>
            <person name="Lu G."/>
            <person name="Yang C."/>
            <person name="Chen J."/>
            <person name="Shan C."/>
            <person name="Zhang L."/>
            <person name="Zhou Y."/>
            <person name="Wang L."/>
            <person name="Guo W."/>
            <person name="Bai Y."/>
            <person name="Ruan J."/>
            <person name="Shangguan X."/>
            <person name="Mao Y."/>
            <person name="Jiang J."/>
            <person name="Zhu Y."/>
            <person name="Lei J."/>
            <person name="Kang H."/>
            <person name="Chen S."/>
            <person name="He X."/>
            <person name="Wang R."/>
            <person name="Wang Y."/>
            <person name="Chen J."/>
            <person name="Wang L."/>
            <person name="Yu S."/>
            <person name="Wang B."/>
            <person name="Wei J."/>
            <person name="Song S."/>
            <person name="Lu X."/>
            <person name="Gao Z."/>
            <person name="Gu W."/>
            <person name="Deng X."/>
            <person name="Ma D."/>
            <person name="Wang S."/>
            <person name="Liang W."/>
            <person name="Fang L."/>
            <person name="Cai C."/>
            <person name="Zhu X."/>
            <person name="Zhou B."/>
            <person name="Zhang Y."/>
            <person name="Chen Z."/>
            <person name="Xu S."/>
            <person name="Zhu R."/>
            <person name="Wang S."/>
            <person name="Zhang T."/>
            <person name="Zhao G."/>
        </authorList>
    </citation>
    <scope>NUCLEOTIDE SEQUENCE [LARGE SCALE GENOMIC DNA]</scope>
    <source>
        <strain evidence="2">cv. Xinhai21</strain>
        <tissue evidence="1">Leaf</tissue>
    </source>
</reference>
<dbReference type="AlphaFoldDB" id="A0A2P5WEE2"/>
<gene>
    <name evidence="1" type="ORF">GOBAR_AA31232</name>
</gene>
<sequence length="193" mass="20260">MFLLVRGARGDGVVCFVPGQGSMGSVCGSQSVSVVSVGCLSRTETGQACGGGVEAGCAGKWISGCDSVSVNRIFSPSGDEVPAELGVCGVRMKPKVRAEVGWSRCSGKARAEDRPLEVRSDRGILRKPEMRARDELAGSGGPVESGAYESEWSGWGVWRGRARACGESAARGGEGRARVSGYVVEYSVYRCVW</sequence>
<evidence type="ECO:0000313" key="2">
    <source>
        <dbReference type="Proteomes" id="UP000239757"/>
    </source>
</evidence>
<organism evidence="1 2">
    <name type="scientific">Gossypium barbadense</name>
    <name type="common">Sea Island cotton</name>
    <name type="synonym">Hibiscus barbadensis</name>
    <dbReference type="NCBI Taxonomy" id="3634"/>
    <lineage>
        <taxon>Eukaryota</taxon>
        <taxon>Viridiplantae</taxon>
        <taxon>Streptophyta</taxon>
        <taxon>Embryophyta</taxon>
        <taxon>Tracheophyta</taxon>
        <taxon>Spermatophyta</taxon>
        <taxon>Magnoliopsida</taxon>
        <taxon>eudicotyledons</taxon>
        <taxon>Gunneridae</taxon>
        <taxon>Pentapetalae</taxon>
        <taxon>rosids</taxon>
        <taxon>malvids</taxon>
        <taxon>Malvales</taxon>
        <taxon>Malvaceae</taxon>
        <taxon>Malvoideae</taxon>
        <taxon>Gossypium</taxon>
    </lineage>
</organism>
<protein>
    <submittedName>
        <fullName evidence="1">Uncharacterized protein</fullName>
    </submittedName>
</protein>
<accession>A0A2P5WEE2</accession>
<proteinExistence type="predicted"/>